<evidence type="ECO:0000313" key="3">
    <source>
        <dbReference type="Proteomes" id="UP000189670"/>
    </source>
</evidence>
<proteinExistence type="predicted"/>
<dbReference type="AlphaFoldDB" id="A0A1V1P4G3"/>
<accession>A0A1V1P4G3</accession>
<dbReference type="EMBL" id="ATBP01000586">
    <property type="protein sequence ID" value="ETR69683.1"/>
    <property type="molecule type" value="Genomic_DNA"/>
</dbReference>
<evidence type="ECO:0000256" key="1">
    <source>
        <dbReference type="SAM" id="Phobius"/>
    </source>
</evidence>
<sequence>MGGAISDYVQSINGDVKVYYKRTLFMSIIIAFGLYGLQPKLIPIIGEGLYPFLCVICGWNNLLFESLFNKLGVKFVKKAEQEIDKKLDIQNHDPKKGRRKYD</sequence>
<keyword evidence="1" id="KW-0812">Transmembrane</keyword>
<evidence type="ECO:0000313" key="2">
    <source>
        <dbReference type="EMBL" id="ETR69683.1"/>
    </source>
</evidence>
<gene>
    <name evidence="2" type="ORF">OMM_09390</name>
</gene>
<comment type="caution">
    <text evidence="2">The sequence shown here is derived from an EMBL/GenBank/DDBJ whole genome shotgun (WGS) entry which is preliminary data.</text>
</comment>
<name>A0A1V1P4G3_9BACT</name>
<organism evidence="2 3">
    <name type="scientific">Candidatus Magnetoglobus multicellularis str. Araruama</name>
    <dbReference type="NCBI Taxonomy" id="890399"/>
    <lineage>
        <taxon>Bacteria</taxon>
        <taxon>Pseudomonadati</taxon>
        <taxon>Thermodesulfobacteriota</taxon>
        <taxon>Desulfobacteria</taxon>
        <taxon>Desulfobacterales</taxon>
        <taxon>Desulfobacteraceae</taxon>
        <taxon>Candidatus Magnetoglobus</taxon>
    </lineage>
</organism>
<feature type="transmembrane region" description="Helical" evidence="1">
    <location>
        <begin position="19"/>
        <end position="37"/>
    </location>
</feature>
<feature type="transmembrane region" description="Helical" evidence="1">
    <location>
        <begin position="49"/>
        <end position="68"/>
    </location>
</feature>
<reference evidence="3" key="1">
    <citation type="submission" date="2012-11" db="EMBL/GenBank/DDBJ databases">
        <authorList>
            <person name="Lucero-Rivera Y.E."/>
            <person name="Tovar-Ramirez D."/>
        </authorList>
    </citation>
    <scope>NUCLEOTIDE SEQUENCE [LARGE SCALE GENOMIC DNA]</scope>
    <source>
        <strain evidence="3">Araruama</strain>
    </source>
</reference>
<dbReference type="Proteomes" id="UP000189670">
    <property type="component" value="Unassembled WGS sequence"/>
</dbReference>
<keyword evidence="1" id="KW-0472">Membrane</keyword>
<protein>
    <submittedName>
        <fullName evidence="2">Uncharacterized protein</fullName>
    </submittedName>
</protein>
<keyword evidence="1" id="KW-1133">Transmembrane helix</keyword>